<dbReference type="CDD" id="cd00761">
    <property type="entry name" value="Glyco_tranf_GTA_type"/>
    <property type="match status" value="1"/>
</dbReference>
<dbReference type="PANTHER" id="PTHR22916:SF3">
    <property type="entry name" value="UDP-GLCNAC:BETAGAL BETA-1,3-N-ACETYLGLUCOSAMINYLTRANSFERASE-LIKE PROTEIN 1"/>
    <property type="match status" value="1"/>
</dbReference>
<dbReference type="Pfam" id="PF00535">
    <property type="entry name" value="Glycos_transf_2"/>
    <property type="match status" value="1"/>
</dbReference>
<organism evidence="2 3">
    <name type="scientific">Persephonella hydrogeniphila</name>
    <dbReference type="NCBI Taxonomy" id="198703"/>
    <lineage>
        <taxon>Bacteria</taxon>
        <taxon>Pseudomonadati</taxon>
        <taxon>Aquificota</taxon>
        <taxon>Aquificia</taxon>
        <taxon>Aquificales</taxon>
        <taxon>Hydrogenothermaceae</taxon>
        <taxon>Persephonella</taxon>
    </lineage>
</organism>
<dbReference type="EMBL" id="OBEI01000001">
    <property type="protein sequence ID" value="SNZ03689.1"/>
    <property type="molecule type" value="Genomic_DNA"/>
</dbReference>
<accession>A0A285N2M7</accession>
<dbReference type="Gene3D" id="3.90.550.10">
    <property type="entry name" value="Spore Coat Polysaccharide Biosynthesis Protein SpsA, Chain A"/>
    <property type="match status" value="1"/>
</dbReference>
<dbReference type="PANTHER" id="PTHR22916">
    <property type="entry name" value="GLYCOSYLTRANSFERASE"/>
    <property type="match status" value="1"/>
</dbReference>
<keyword evidence="3" id="KW-1185">Reference proteome</keyword>
<name>A0A285N2M7_9AQUI</name>
<evidence type="ECO:0000313" key="3">
    <source>
        <dbReference type="Proteomes" id="UP000219036"/>
    </source>
</evidence>
<dbReference type="RefSeq" id="WP_096999626.1">
    <property type="nucleotide sequence ID" value="NZ_OBEI01000001.1"/>
</dbReference>
<evidence type="ECO:0000313" key="2">
    <source>
        <dbReference type="EMBL" id="SNZ03689.1"/>
    </source>
</evidence>
<dbReference type="SUPFAM" id="SSF53448">
    <property type="entry name" value="Nucleotide-diphospho-sugar transferases"/>
    <property type="match status" value="1"/>
</dbReference>
<sequence>MKKVSVIIPVYNGEKFISDAVRSVLNQTYENIEIVVIDDCSTDRTRDILFGDFGKLIDKKIFYYRNKENRERVYSRNKGISLSTGEYLFFLDYDDLWDKNYIQDTIPYLKEYDIVYSFPRTFIDSSGKIIRKSNKKVSSLEKIIFSGLIGYPSASAFRKNSFPEYKEEFLMREDWEIFIRSYLKGLKIKILDNNMVFIREHSNRTSRDKRFYYATVKVFESYQSSIPDRFAGYFLFHTGEVCIRYGNLPKGWMLIQKALIKNPELIKDKRNILSVLKRGFRIDRALRFFTGN</sequence>
<keyword evidence="2" id="KW-0808">Transferase</keyword>
<feature type="domain" description="Glycosyltransferase 2-like" evidence="1">
    <location>
        <begin position="5"/>
        <end position="135"/>
    </location>
</feature>
<dbReference type="InterPro" id="IPR029044">
    <property type="entry name" value="Nucleotide-diphossugar_trans"/>
</dbReference>
<dbReference type="GO" id="GO:0016758">
    <property type="term" value="F:hexosyltransferase activity"/>
    <property type="evidence" value="ECO:0007669"/>
    <property type="project" value="UniProtKB-ARBA"/>
</dbReference>
<gene>
    <name evidence="2" type="ORF">SAMN06265182_0446</name>
</gene>
<dbReference type="Proteomes" id="UP000219036">
    <property type="component" value="Unassembled WGS sequence"/>
</dbReference>
<reference evidence="3" key="1">
    <citation type="submission" date="2017-09" db="EMBL/GenBank/DDBJ databases">
        <authorList>
            <person name="Varghese N."/>
            <person name="Submissions S."/>
        </authorList>
    </citation>
    <scope>NUCLEOTIDE SEQUENCE [LARGE SCALE GENOMIC DNA]</scope>
    <source>
        <strain evidence="3">DSM 15103</strain>
    </source>
</reference>
<dbReference type="OrthoDB" id="396512at2"/>
<protein>
    <submittedName>
        <fullName evidence="2">Glycosyltransferase involved in cell wall bisynthesis</fullName>
    </submittedName>
</protein>
<evidence type="ECO:0000259" key="1">
    <source>
        <dbReference type="Pfam" id="PF00535"/>
    </source>
</evidence>
<proteinExistence type="predicted"/>
<dbReference type="InterPro" id="IPR001173">
    <property type="entry name" value="Glyco_trans_2-like"/>
</dbReference>
<dbReference type="AlphaFoldDB" id="A0A285N2M7"/>